<evidence type="ECO:0000313" key="1">
    <source>
        <dbReference type="EMBL" id="KKL13740.1"/>
    </source>
</evidence>
<name>A0A0F9AWE5_9ZZZZ</name>
<reference evidence="1" key="1">
    <citation type="journal article" date="2015" name="Nature">
        <title>Complex archaea that bridge the gap between prokaryotes and eukaryotes.</title>
        <authorList>
            <person name="Spang A."/>
            <person name="Saw J.H."/>
            <person name="Jorgensen S.L."/>
            <person name="Zaremba-Niedzwiedzka K."/>
            <person name="Martijn J."/>
            <person name="Lind A.E."/>
            <person name="van Eijk R."/>
            <person name="Schleper C."/>
            <person name="Guy L."/>
            <person name="Ettema T.J."/>
        </authorList>
    </citation>
    <scope>NUCLEOTIDE SEQUENCE</scope>
</reference>
<dbReference type="AlphaFoldDB" id="A0A0F9AWE5"/>
<accession>A0A0F9AWE5</accession>
<organism evidence="1">
    <name type="scientific">marine sediment metagenome</name>
    <dbReference type="NCBI Taxonomy" id="412755"/>
    <lineage>
        <taxon>unclassified sequences</taxon>
        <taxon>metagenomes</taxon>
        <taxon>ecological metagenomes</taxon>
    </lineage>
</organism>
<proteinExistence type="predicted"/>
<sequence length="172" mass="18585">MADKDLTVPGSGPTSPFLQRWVDLGAGVYAPAVVDLLTPAESLVNDAALNDSDKTFAVPASTVWEPLFIYVEFITVVGGGVRKMRLEIGDGTDLYWFKEWTPTQAASLTRHYFAGPSLPDDAAFDGADRARMELEPRFALGAAWTIRLFDVNAVAAATDDMTVRVLGDTRSG</sequence>
<gene>
    <name evidence="1" type="ORF">LCGC14_2522740</name>
</gene>
<protein>
    <submittedName>
        <fullName evidence="1">Uncharacterized protein</fullName>
    </submittedName>
</protein>
<comment type="caution">
    <text evidence="1">The sequence shown here is derived from an EMBL/GenBank/DDBJ whole genome shotgun (WGS) entry which is preliminary data.</text>
</comment>
<dbReference type="EMBL" id="LAZR01040740">
    <property type="protein sequence ID" value="KKL13740.1"/>
    <property type="molecule type" value="Genomic_DNA"/>
</dbReference>